<organism evidence="7 8">
    <name type="scientific">Candidatus Galligastranaerophilus intestinavium</name>
    <dbReference type="NCBI Taxonomy" id="2840836"/>
    <lineage>
        <taxon>Bacteria</taxon>
        <taxon>Candidatus Galligastranaerophilus</taxon>
    </lineage>
</organism>
<evidence type="ECO:0000313" key="7">
    <source>
        <dbReference type="EMBL" id="HIS73955.1"/>
    </source>
</evidence>
<dbReference type="InterPro" id="IPR029098">
    <property type="entry name" value="Acetyltransf_C"/>
</dbReference>
<dbReference type="AlphaFoldDB" id="A0A9D1JXA5"/>
<sequence length="271" mass="28977">MTIHKSAVICDSAQIAPDVEIGPNAVIGEGVIIASGVKIGAGANIEYATIGEGTKISPMASIGGEPQDLGYKGEKTGVIIGKNCWIREFATINRASGEGNMTKIGNKCLLMAYSHVAHNCELGDEVIFANAATIGGHVKVGFGAFLGGQSVFHQNIRIGEMAIISGASAARLDIIPYCKAEGIPALPIGLNAIGLRRRGVDKASRDAIHKAIRILRSPEYNTTQALEVIEETVDKNEYVNKLVDFVKTSKRGVTLRFKDAYYKNMEESDEQ</sequence>
<dbReference type="NCBIfam" id="TIGR01852">
    <property type="entry name" value="lipid_A_lpxA"/>
    <property type="match status" value="1"/>
</dbReference>
<reference evidence="7" key="1">
    <citation type="submission" date="2020-10" db="EMBL/GenBank/DDBJ databases">
        <authorList>
            <person name="Gilroy R."/>
        </authorList>
    </citation>
    <scope>NUCLEOTIDE SEQUENCE</scope>
    <source>
        <strain evidence="7">CHK152-2871</strain>
    </source>
</reference>
<dbReference type="Pfam" id="PF13720">
    <property type="entry name" value="Acetyltransf_11"/>
    <property type="match status" value="1"/>
</dbReference>
<dbReference type="GO" id="GO:0016020">
    <property type="term" value="C:membrane"/>
    <property type="evidence" value="ECO:0007669"/>
    <property type="project" value="GOC"/>
</dbReference>
<proteinExistence type="predicted"/>
<dbReference type="SUPFAM" id="SSF51161">
    <property type="entry name" value="Trimeric LpxA-like enzymes"/>
    <property type="match status" value="1"/>
</dbReference>
<evidence type="ECO:0000259" key="6">
    <source>
        <dbReference type="Pfam" id="PF13720"/>
    </source>
</evidence>
<reference evidence="7" key="2">
    <citation type="journal article" date="2021" name="PeerJ">
        <title>Extensive microbial diversity within the chicken gut microbiome revealed by metagenomics and culture.</title>
        <authorList>
            <person name="Gilroy R."/>
            <person name="Ravi A."/>
            <person name="Getino M."/>
            <person name="Pursley I."/>
            <person name="Horton D.L."/>
            <person name="Alikhan N.F."/>
            <person name="Baker D."/>
            <person name="Gharbi K."/>
            <person name="Hall N."/>
            <person name="Watson M."/>
            <person name="Adriaenssens E.M."/>
            <person name="Foster-Nyarko E."/>
            <person name="Jarju S."/>
            <person name="Secka A."/>
            <person name="Antonio M."/>
            <person name="Oren A."/>
            <person name="Chaudhuri R.R."/>
            <person name="La Ragione R."/>
            <person name="Hildebrand F."/>
            <person name="Pallen M.J."/>
        </authorList>
    </citation>
    <scope>NUCLEOTIDE SEQUENCE</scope>
    <source>
        <strain evidence="7">CHK152-2871</strain>
    </source>
</reference>
<keyword evidence="2" id="KW-0441">Lipid A biosynthesis</keyword>
<name>A0A9D1JXA5_9BACT</name>
<dbReference type="InterPro" id="IPR011004">
    <property type="entry name" value="Trimer_LpxA-like_sf"/>
</dbReference>
<dbReference type="EC" id="2.3.1.129" evidence="7"/>
<dbReference type="GO" id="GO:0009245">
    <property type="term" value="P:lipid A biosynthetic process"/>
    <property type="evidence" value="ECO:0007669"/>
    <property type="project" value="UniProtKB-KW"/>
</dbReference>
<evidence type="ECO:0000256" key="4">
    <source>
        <dbReference type="ARBA" id="ARBA00023098"/>
    </source>
</evidence>
<protein>
    <submittedName>
        <fullName evidence="7">Acyl-ACP--UDP-N-acetylglucosamine O-acyltransferase</fullName>
        <ecNumber evidence="7">2.3.1.129</ecNumber>
    </submittedName>
</protein>
<dbReference type="Gene3D" id="2.160.10.10">
    <property type="entry name" value="Hexapeptide repeat proteins"/>
    <property type="match status" value="1"/>
</dbReference>
<dbReference type="Gene3D" id="1.20.1180.10">
    <property type="entry name" value="Udp N-acetylglucosamine O-acyltransferase, C-terminal domain"/>
    <property type="match status" value="1"/>
</dbReference>
<keyword evidence="1" id="KW-0444">Lipid biosynthesis</keyword>
<feature type="domain" description="UDP N-acetylglucosamine O-acyltransferase C-terminal" evidence="6">
    <location>
        <begin position="173"/>
        <end position="253"/>
    </location>
</feature>
<dbReference type="InterPro" id="IPR010137">
    <property type="entry name" value="Lipid_A_LpxA"/>
</dbReference>
<dbReference type="EMBL" id="DVJQ01000025">
    <property type="protein sequence ID" value="HIS73955.1"/>
    <property type="molecule type" value="Genomic_DNA"/>
</dbReference>
<evidence type="ECO:0000256" key="2">
    <source>
        <dbReference type="ARBA" id="ARBA00022556"/>
    </source>
</evidence>
<evidence type="ECO:0000256" key="5">
    <source>
        <dbReference type="ARBA" id="ARBA00023315"/>
    </source>
</evidence>
<keyword evidence="3 7" id="KW-0808">Transferase</keyword>
<dbReference type="PIRSF" id="PIRSF000456">
    <property type="entry name" value="UDP-GlcNAc_acltr"/>
    <property type="match status" value="1"/>
</dbReference>
<keyword evidence="5 7" id="KW-0012">Acyltransferase</keyword>
<dbReference type="Pfam" id="PF00132">
    <property type="entry name" value="Hexapep"/>
    <property type="match status" value="2"/>
</dbReference>
<dbReference type="CDD" id="cd03351">
    <property type="entry name" value="LbH_UDP-GlcNAc_AT"/>
    <property type="match status" value="1"/>
</dbReference>
<dbReference type="InterPro" id="IPR037157">
    <property type="entry name" value="Acetyltransf_C_sf"/>
</dbReference>
<accession>A0A9D1JXA5</accession>
<keyword evidence="4" id="KW-0443">Lipid metabolism</keyword>
<evidence type="ECO:0000256" key="1">
    <source>
        <dbReference type="ARBA" id="ARBA00022516"/>
    </source>
</evidence>
<comment type="caution">
    <text evidence="7">The sequence shown here is derived from an EMBL/GenBank/DDBJ whole genome shotgun (WGS) entry which is preliminary data.</text>
</comment>
<dbReference type="NCBIfam" id="NF003657">
    <property type="entry name" value="PRK05289.1"/>
    <property type="match status" value="1"/>
</dbReference>
<dbReference type="InterPro" id="IPR001451">
    <property type="entry name" value="Hexapep"/>
</dbReference>
<evidence type="ECO:0000256" key="3">
    <source>
        <dbReference type="ARBA" id="ARBA00022679"/>
    </source>
</evidence>
<dbReference type="GO" id="GO:0008780">
    <property type="term" value="F:acyl-[acyl-carrier-protein]-UDP-N-acetylglucosamine O-acyltransferase activity"/>
    <property type="evidence" value="ECO:0007669"/>
    <property type="project" value="UniProtKB-EC"/>
</dbReference>
<evidence type="ECO:0000313" key="8">
    <source>
        <dbReference type="Proteomes" id="UP000886865"/>
    </source>
</evidence>
<dbReference type="PANTHER" id="PTHR43480:SF1">
    <property type="entry name" value="ACYL-[ACYL-CARRIER-PROTEIN]--UDP-N-ACETYLGLUCOSAMINE O-ACYLTRANSFERASE, MITOCHONDRIAL-RELATED"/>
    <property type="match status" value="1"/>
</dbReference>
<gene>
    <name evidence="7" type="primary">lpxA</name>
    <name evidence="7" type="ORF">IAA86_02920</name>
</gene>
<dbReference type="PANTHER" id="PTHR43480">
    <property type="entry name" value="ACYL-[ACYL-CARRIER-PROTEIN]--UDP-N-ACETYLGLUCOSAMINE O-ACYLTRANSFERASE"/>
    <property type="match status" value="1"/>
</dbReference>
<dbReference type="Proteomes" id="UP000886865">
    <property type="component" value="Unassembled WGS sequence"/>
</dbReference>